<keyword evidence="2" id="KW-1185">Reference proteome</keyword>
<evidence type="ECO:0000313" key="1">
    <source>
        <dbReference type="EMBL" id="VDO34361.1"/>
    </source>
</evidence>
<organism evidence="3">
    <name type="scientific">Haemonchus placei</name>
    <name type="common">Barber's pole worm</name>
    <dbReference type="NCBI Taxonomy" id="6290"/>
    <lineage>
        <taxon>Eukaryota</taxon>
        <taxon>Metazoa</taxon>
        <taxon>Ecdysozoa</taxon>
        <taxon>Nematoda</taxon>
        <taxon>Chromadorea</taxon>
        <taxon>Rhabditida</taxon>
        <taxon>Rhabditina</taxon>
        <taxon>Rhabditomorpha</taxon>
        <taxon>Strongyloidea</taxon>
        <taxon>Trichostrongylidae</taxon>
        <taxon>Haemonchus</taxon>
    </lineage>
</organism>
<protein>
    <submittedName>
        <fullName evidence="3">t-SNARE coiled-coil homology domain-containing protein</fullName>
    </submittedName>
</protein>
<name>A0A0N4WCM9_HAEPC</name>
<dbReference type="AlphaFoldDB" id="A0A0N4WCM9"/>
<evidence type="ECO:0000313" key="3">
    <source>
        <dbReference type="WBParaSite" id="HPLM_0000828001-mRNA-1"/>
    </source>
</evidence>
<reference evidence="1 2" key="2">
    <citation type="submission" date="2018-11" db="EMBL/GenBank/DDBJ databases">
        <authorList>
            <consortium name="Pathogen Informatics"/>
        </authorList>
    </citation>
    <scope>NUCLEOTIDE SEQUENCE [LARGE SCALE GENOMIC DNA]</scope>
    <source>
        <strain evidence="1 2">MHpl1</strain>
    </source>
</reference>
<reference evidence="3" key="1">
    <citation type="submission" date="2017-02" db="UniProtKB">
        <authorList>
            <consortium name="WormBaseParasite"/>
        </authorList>
    </citation>
    <scope>IDENTIFICATION</scope>
</reference>
<dbReference type="OrthoDB" id="10562368at2759"/>
<dbReference type="Proteomes" id="UP000268014">
    <property type="component" value="Unassembled WGS sequence"/>
</dbReference>
<dbReference type="EMBL" id="UZAF01016822">
    <property type="protein sequence ID" value="VDO34361.1"/>
    <property type="molecule type" value="Genomic_DNA"/>
</dbReference>
<evidence type="ECO:0000313" key="2">
    <source>
        <dbReference type="Proteomes" id="UP000268014"/>
    </source>
</evidence>
<sequence length="147" mass="16453">MTAQPQVYYNAEGKKDELSIEQDSMKAIIADQLKAINELYMTIRSMRATALYEERAMRGTTQETMAKTFCYTKSLEEMSSQLTHGQRNSKEYTSEVADKTVMVGVQLNEYSSTAAYISFEDLHAVREQANVAVASAVCSAALLLPDW</sequence>
<gene>
    <name evidence="1" type="ORF">HPLM_LOCUS8272</name>
</gene>
<proteinExistence type="predicted"/>
<accession>A0A0N4WCM9</accession>
<dbReference type="WBParaSite" id="HPLM_0000828001-mRNA-1">
    <property type="protein sequence ID" value="HPLM_0000828001-mRNA-1"/>
    <property type="gene ID" value="HPLM_0000828001"/>
</dbReference>